<dbReference type="AlphaFoldDB" id="A0A9P6GNL7"/>
<comment type="caution">
    <text evidence="2">The sequence shown here is derived from an EMBL/GenBank/DDBJ whole genome shotgun (WGS) entry which is preliminary data.</text>
</comment>
<protein>
    <submittedName>
        <fullName evidence="2">Quercetin 2,3-dioxygenase</fullName>
    </submittedName>
</protein>
<feature type="chain" id="PRO_5040152620" evidence="1">
    <location>
        <begin position="16"/>
        <end position="372"/>
    </location>
</feature>
<dbReference type="InterPro" id="IPR052538">
    <property type="entry name" value="Flavonoid_dioxygenase-like"/>
</dbReference>
<dbReference type="Proteomes" id="UP000756921">
    <property type="component" value="Unassembled WGS sequence"/>
</dbReference>
<dbReference type="SUPFAM" id="SSF51182">
    <property type="entry name" value="RmlC-like cupins"/>
    <property type="match status" value="1"/>
</dbReference>
<dbReference type="InterPro" id="IPR011051">
    <property type="entry name" value="RmlC_Cupin_sf"/>
</dbReference>
<gene>
    <name evidence="2" type="ORF">PMIN01_03656</name>
</gene>
<proteinExistence type="predicted"/>
<dbReference type="PANTHER" id="PTHR43346">
    <property type="entry name" value="LIGAND BINDING DOMAIN PROTEIN, PUTATIVE (AFU_ORTHOLOGUE AFUA_6G14370)-RELATED"/>
    <property type="match status" value="1"/>
</dbReference>
<name>A0A9P6GNL7_9PLEO</name>
<keyword evidence="3" id="KW-1185">Reference proteome</keyword>
<evidence type="ECO:0000256" key="1">
    <source>
        <dbReference type="SAM" id="SignalP"/>
    </source>
</evidence>
<dbReference type="OrthoDB" id="5370773at2759"/>
<dbReference type="CDD" id="cd02215">
    <property type="entry name" value="cupin_QDO_N_C"/>
    <property type="match status" value="1"/>
</dbReference>
<accession>A0A9P6GNL7</accession>
<dbReference type="Gene3D" id="2.60.120.10">
    <property type="entry name" value="Jelly Rolls"/>
    <property type="match status" value="2"/>
</dbReference>
<dbReference type="EMBL" id="WJXW01000003">
    <property type="protein sequence ID" value="KAF9738373.1"/>
    <property type="molecule type" value="Genomic_DNA"/>
</dbReference>
<organism evidence="2 3">
    <name type="scientific">Paraphaeosphaeria minitans</name>
    <dbReference type="NCBI Taxonomy" id="565426"/>
    <lineage>
        <taxon>Eukaryota</taxon>
        <taxon>Fungi</taxon>
        <taxon>Dikarya</taxon>
        <taxon>Ascomycota</taxon>
        <taxon>Pezizomycotina</taxon>
        <taxon>Dothideomycetes</taxon>
        <taxon>Pleosporomycetidae</taxon>
        <taxon>Pleosporales</taxon>
        <taxon>Massarineae</taxon>
        <taxon>Didymosphaeriaceae</taxon>
        <taxon>Paraphaeosphaeria</taxon>
    </lineage>
</organism>
<reference evidence="2" key="1">
    <citation type="journal article" date="2020" name="Mol. Plant Microbe Interact.">
        <title>Genome Sequence of the Biocontrol Agent Coniothyrium minitans strain Conio (IMI 134523).</title>
        <authorList>
            <person name="Patel D."/>
            <person name="Shittu T.A."/>
            <person name="Baroncelli R."/>
            <person name="Muthumeenakshi S."/>
            <person name="Osborne T.H."/>
            <person name="Janganan T.K."/>
            <person name="Sreenivasaprasad S."/>
        </authorList>
    </citation>
    <scope>NUCLEOTIDE SEQUENCE</scope>
    <source>
        <strain evidence="2">Conio</strain>
    </source>
</reference>
<evidence type="ECO:0000313" key="2">
    <source>
        <dbReference type="EMBL" id="KAF9738373.1"/>
    </source>
</evidence>
<keyword evidence="1" id="KW-0732">Signal</keyword>
<dbReference type="InterPro" id="IPR014710">
    <property type="entry name" value="RmlC-like_jellyroll"/>
</dbReference>
<evidence type="ECO:0000313" key="3">
    <source>
        <dbReference type="Proteomes" id="UP000756921"/>
    </source>
</evidence>
<sequence length="372" mass="40183">MLFLPLATLLGAVAAARGTAKRDNSSLIVTKVPDYVRPYAIHAYTLDGVRIDSQVYRFPVTGPSPDNAFTLISTAAPASSELGVLPRIHQAHYENFYALRGRFALWASKDNTTASHIFMPGDYGAVPQNTTHSFQILDPFTEMVGVIQPGGFEALFYFLASANYSSETYAPFPQGSFTSPGGDAETIGKLQEFDVWAQLQFSPPMGFDANGTSGDGGAVWHNGINELASDSTTPFFVANGYGRKTLAPASAEKASYAIVEPFITATQSDGIFTEGTITLSRLPSSSQPQTWELPWHTALEVVEGLVGVMVEGYVEELSLSVGDVVFVPGNTTWSLWGKAAFLKVLYVGLGKVTEDSRLREVGREWGSVVWPV</sequence>
<dbReference type="PANTHER" id="PTHR43346:SF1">
    <property type="entry name" value="QUERCETIN 2,3-DIOXYGENASE-RELATED"/>
    <property type="match status" value="1"/>
</dbReference>
<feature type="signal peptide" evidence="1">
    <location>
        <begin position="1"/>
        <end position="15"/>
    </location>
</feature>